<dbReference type="Proteomes" id="UP000738359">
    <property type="component" value="Unassembled WGS sequence"/>
</dbReference>
<evidence type="ECO:0000313" key="4">
    <source>
        <dbReference type="EMBL" id="KAF9942119.1"/>
    </source>
</evidence>
<protein>
    <recommendedName>
        <fullName evidence="3">AMP-dependent synthetase/ligase domain-containing protein</fullName>
    </recommendedName>
</protein>
<dbReference type="InterPro" id="IPR042099">
    <property type="entry name" value="ANL_N_sf"/>
</dbReference>
<keyword evidence="2" id="KW-0597">Phosphoprotein</keyword>
<dbReference type="PANTHER" id="PTHR44845:SF6">
    <property type="entry name" value="BETA-ALANINE-ACTIVATING ENZYME"/>
    <property type="match status" value="1"/>
</dbReference>
<evidence type="ECO:0000256" key="1">
    <source>
        <dbReference type="ARBA" id="ARBA00022450"/>
    </source>
</evidence>
<dbReference type="OrthoDB" id="329835at2759"/>
<sequence>MTNSSEDSVGTAPILGAAERELLLETWNSTDQPYPDNTCLHQLFEDQVELSPEAIAIVHGERTITYGELNAYANQIARQLLDAGVKPGDYVMLLLDRSIDLVASEIAVLKTGAAYVPIDTNAPIDRQAYIASDCRSTVIITDNCRDIPTEFQSKTVLRVGALQMHSVDVQDHFERPMKSSFDPAYV</sequence>
<dbReference type="PANTHER" id="PTHR44845">
    <property type="entry name" value="CARRIER DOMAIN-CONTAINING PROTEIN"/>
    <property type="match status" value="1"/>
</dbReference>
<keyword evidence="5" id="KW-1185">Reference proteome</keyword>
<comment type="caution">
    <text evidence="4">The sequence shown here is derived from an EMBL/GenBank/DDBJ whole genome shotgun (WGS) entry which is preliminary data.</text>
</comment>
<reference evidence="4" key="1">
    <citation type="journal article" date="2020" name="Fungal Divers.">
        <title>Resolving the Mortierellaceae phylogeny through synthesis of multi-gene phylogenetics and phylogenomics.</title>
        <authorList>
            <person name="Vandepol N."/>
            <person name="Liber J."/>
            <person name="Desiro A."/>
            <person name="Na H."/>
            <person name="Kennedy M."/>
            <person name="Barry K."/>
            <person name="Grigoriev I.V."/>
            <person name="Miller A.N."/>
            <person name="O'Donnell K."/>
            <person name="Stajich J.E."/>
            <person name="Bonito G."/>
        </authorList>
    </citation>
    <scope>NUCLEOTIDE SEQUENCE</scope>
    <source>
        <strain evidence="4">CK1249</strain>
    </source>
</reference>
<evidence type="ECO:0000313" key="5">
    <source>
        <dbReference type="Proteomes" id="UP000738359"/>
    </source>
</evidence>
<evidence type="ECO:0000259" key="3">
    <source>
        <dbReference type="Pfam" id="PF00501"/>
    </source>
</evidence>
<dbReference type="Gene3D" id="3.40.50.12780">
    <property type="entry name" value="N-terminal domain of ligase-like"/>
    <property type="match status" value="1"/>
</dbReference>
<dbReference type="SUPFAM" id="SSF56801">
    <property type="entry name" value="Acetyl-CoA synthetase-like"/>
    <property type="match status" value="1"/>
</dbReference>
<accession>A0A9P6LU63</accession>
<name>A0A9P6LU63_MORAP</name>
<dbReference type="Pfam" id="PF00501">
    <property type="entry name" value="AMP-binding"/>
    <property type="match status" value="1"/>
</dbReference>
<keyword evidence="1" id="KW-0596">Phosphopantetheine</keyword>
<evidence type="ECO:0000256" key="2">
    <source>
        <dbReference type="ARBA" id="ARBA00022553"/>
    </source>
</evidence>
<dbReference type="InterPro" id="IPR000873">
    <property type="entry name" value="AMP-dep_synth/lig_dom"/>
</dbReference>
<dbReference type="AlphaFoldDB" id="A0A9P6LU63"/>
<dbReference type="EMBL" id="JAAAHY010003418">
    <property type="protein sequence ID" value="KAF9942119.1"/>
    <property type="molecule type" value="Genomic_DNA"/>
</dbReference>
<gene>
    <name evidence="4" type="ORF">BGZ70_006177</name>
</gene>
<proteinExistence type="predicted"/>
<feature type="non-terminal residue" evidence="4">
    <location>
        <position position="186"/>
    </location>
</feature>
<feature type="domain" description="AMP-dependent synthetase/ligase" evidence="3">
    <location>
        <begin position="44"/>
        <end position="149"/>
    </location>
</feature>
<organism evidence="4 5">
    <name type="scientific">Mortierella alpina</name>
    <name type="common">Oleaginous fungus</name>
    <name type="synonym">Mortierella renispora</name>
    <dbReference type="NCBI Taxonomy" id="64518"/>
    <lineage>
        <taxon>Eukaryota</taxon>
        <taxon>Fungi</taxon>
        <taxon>Fungi incertae sedis</taxon>
        <taxon>Mucoromycota</taxon>
        <taxon>Mortierellomycotina</taxon>
        <taxon>Mortierellomycetes</taxon>
        <taxon>Mortierellales</taxon>
        <taxon>Mortierellaceae</taxon>
        <taxon>Mortierella</taxon>
    </lineage>
</organism>